<dbReference type="AlphaFoldDB" id="A0A538T6S5"/>
<dbReference type="Proteomes" id="UP000317716">
    <property type="component" value="Unassembled WGS sequence"/>
</dbReference>
<protein>
    <submittedName>
        <fullName evidence="1">Acyltransferase</fullName>
    </submittedName>
</protein>
<comment type="caution">
    <text evidence="1">The sequence shown here is derived from an EMBL/GenBank/DDBJ whole genome shotgun (WGS) entry which is preliminary data.</text>
</comment>
<dbReference type="GO" id="GO:0016746">
    <property type="term" value="F:acyltransferase activity"/>
    <property type="evidence" value="ECO:0007669"/>
    <property type="project" value="UniProtKB-KW"/>
</dbReference>
<dbReference type="Gene3D" id="2.160.10.10">
    <property type="entry name" value="Hexapeptide repeat proteins"/>
    <property type="match status" value="1"/>
</dbReference>
<dbReference type="InterPro" id="IPR011004">
    <property type="entry name" value="Trimer_LpxA-like_sf"/>
</dbReference>
<organism evidence="1 2">
    <name type="scientific">Eiseniibacteriota bacterium</name>
    <dbReference type="NCBI Taxonomy" id="2212470"/>
    <lineage>
        <taxon>Bacteria</taxon>
        <taxon>Candidatus Eiseniibacteriota</taxon>
    </lineage>
</organism>
<dbReference type="InterPro" id="IPR001451">
    <property type="entry name" value="Hexapep"/>
</dbReference>
<dbReference type="InterPro" id="IPR050179">
    <property type="entry name" value="Trans_hexapeptide_repeat"/>
</dbReference>
<dbReference type="CDD" id="cd04647">
    <property type="entry name" value="LbH_MAT_like"/>
    <property type="match status" value="1"/>
</dbReference>
<dbReference type="PANTHER" id="PTHR43300:SF11">
    <property type="entry name" value="ACETYLTRANSFERASE RV3034C-RELATED"/>
    <property type="match status" value="1"/>
</dbReference>
<dbReference type="PANTHER" id="PTHR43300">
    <property type="entry name" value="ACETYLTRANSFERASE"/>
    <property type="match status" value="1"/>
</dbReference>
<dbReference type="SUPFAM" id="SSF51161">
    <property type="entry name" value="Trimeric LpxA-like enzymes"/>
    <property type="match status" value="1"/>
</dbReference>
<accession>A0A538T6S5</accession>
<evidence type="ECO:0000313" key="2">
    <source>
        <dbReference type="Proteomes" id="UP000317716"/>
    </source>
</evidence>
<dbReference type="Pfam" id="PF00132">
    <property type="entry name" value="Hexapep"/>
    <property type="match status" value="1"/>
</dbReference>
<dbReference type="EMBL" id="VBOS01000048">
    <property type="protein sequence ID" value="TMQ59350.1"/>
    <property type="molecule type" value="Genomic_DNA"/>
</dbReference>
<proteinExistence type="predicted"/>
<evidence type="ECO:0000313" key="1">
    <source>
        <dbReference type="EMBL" id="TMQ59350.1"/>
    </source>
</evidence>
<gene>
    <name evidence="1" type="ORF">E6K72_01665</name>
</gene>
<sequence>MRIYFELLLFRLQRLIFMLLPNAQRIRLLRAQGVTIGRDCLVHTPYFGVEPYLVEIGDHVAISSGTEFITHDAVGWMFQDHPHWGLYGTIRVGSNSYVGLNCTILPGTTIGADCVIGAGSVVRGNIPDGSVVMGNPARVVMMTALLKQLTLYHRNRLDTHLLSSQEKRRVLRRHFGME</sequence>
<keyword evidence="1" id="KW-0012">Acyltransferase</keyword>
<reference evidence="1 2" key="1">
    <citation type="journal article" date="2019" name="Nat. Microbiol.">
        <title>Mediterranean grassland soil C-N compound turnover is dependent on rainfall and depth, and is mediated by genomically divergent microorganisms.</title>
        <authorList>
            <person name="Diamond S."/>
            <person name="Andeer P.F."/>
            <person name="Li Z."/>
            <person name="Crits-Christoph A."/>
            <person name="Burstein D."/>
            <person name="Anantharaman K."/>
            <person name="Lane K.R."/>
            <person name="Thomas B.C."/>
            <person name="Pan C."/>
            <person name="Northen T.R."/>
            <person name="Banfield J.F."/>
        </authorList>
    </citation>
    <scope>NUCLEOTIDE SEQUENCE [LARGE SCALE GENOMIC DNA]</scope>
    <source>
        <strain evidence="1">WS_2</strain>
    </source>
</reference>
<keyword evidence="1" id="KW-0808">Transferase</keyword>
<name>A0A538T6S5_UNCEI</name>